<proteinExistence type="predicted"/>
<dbReference type="GO" id="GO:0043709">
    <property type="term" value="P:cell adhesion involved in single-species biofilm formation"/>
    <property type="evidence" value="ECO:0007669"/>
    <property type="project" value="InterPro"/>
</dbReference>
<dbReference type="OrthoDB" id="6003102at2"/>
<name>A0A514BSX3_9GAMM</name>
<reference evidence="2 3" key="1">
    <citation type="submission" date="2019-06" db="EMBL/GenBank/DDBJ databases">
        <title>Lysobacter alkalisoli sp. nov. isolated from saline-alkali soil.</title>
        <authorList>
            <person name="Sun J.-Q."/>
            <person name="Xu L."/>
        </authorList>
    </citation>
    <scope>NUCLEOTIDE SEQUENCE [LARGE SCALE GENOMIC DNA]</scope>
    <source>
        <strain evidence="2 3">SJ-36</strain>
    </source>
</reference>
<evidence type="ECO:0000313" key="3">
    <source>
        <dbReference type="Proteomes" id="UP000317199"/>
    </source>
</evidence>
<accession>A0A514BSX3</accession>
<dbReference type="Proteomes" id="UP000317199">
    <property type="component" value="Chromosome"/>
</dbReference>
<dbReference type="EMBL" id="CP041242">
    <property type="protein sequence ID" value="QDH70405.1"/>
    <property type="molecule type" value="Genomic_DNA"/>
</dbReference>
<dbReference type="KEGG" id="lyj:FKV23_10145"/>
<organism evidence="2 3">
    <name type="scientific">Marilutibacter alkalisoli</name>
    <dbReference type="NCBI Taxonomy" id="2591633"/>
    <lineage>
        <taxon>Bacteria</taxon>
        <taxon>Pseudomonadati</taxon>
        <taxon>Pseudomonadota</taxon>
        <taxon>Gammaproteobacteria</taxon>
        <taxon>Lysobacterales</taxon>
        <taxon>Lysobacteraceae</taxon>
        <taxon>Marilutibacter</taxon>
    </lineage>
</organism>
<feature type="transmembrane region" description="Helical" evidence="1">
    <location>
        <begin position="76"/>
        <end position="98"/>
    </location>
</feature>
<dbReference type="NCBIfam" id="TIGR03940">
    <property type="entry name" value="PGA_PgaD"/>
    <property type="match status" value="1"/>
</dbReference>
<evidence type="ECO:0000313" key="2">
    <source>
        <dbReference type="EMBL" id="QDH70405.1"/>
    </source>
</evidence>
<dbReference type="Pfam" id="PF13994">
    <property type="entry name" value="PgaD"/>
    <property type="match status" value="1"/>
</dbReference>
<feature type="transmembrane region" description="Helical" evidence="1">
    <location>
        <begin position="30"/>
        <end position="56"/>
    </location>
</feature>
<dbReference type="InterPro" id="IPR023829">
    <property type="entry name" value="PGA_PgaD"/>
</dbReference>
<gene>
    <name evidence="2" type="primary">pgaD</name>
    <name evidence="2" type="ORF">FKV23_10145</name>
</gene>
<dbReference type="AlphaFoldDB" id="A0A514BSX3"/>
<evidence type="ECO:0000256" key="1">
    <source>
        <dbReference type="SAM" id="Phobius"/>
    </source>
</evidence>
<keyword evidence="1" id="KW-0472">Membrane</keyword>
<protein>
    <submittedName>
        <fullName evidence="2">Poly-beta-1,6-N-acetyl-D-glucosamine biosynthesis protein PgaD</fullName>
    </submittedName>
</protein>
<keyword evidence="1" id="KW-0812">Transmembrane</keyword>
<sequence length="169" mass="18350">MGQPGQGSTMKYDSLLIENSRSRPLAVRTAWGVVTAICWGLYAYLWLPLLTLILWLFGVHTAATELYLRNNQVEPFMLMALPLLALAVAVLLISWAELNRARFGNRERRSATPDASAREVADALGATQAVADTLRAGKTIVVRMDEQACPHAAIAHSRPVPEGEAAALA</sequence>
<keyword evidence="1" id="KW-1133">Transmembrane helix</keyword>
<keyword evidence="3" id="KW-1185">Reference proteome</keyword>